<organism evidence="2 3">
    <name type="scientific">Favolaschia claudopus</name>
    <dbReference type="NCBI Taxonomy" id="2862362"/>
    <lineage>
        <taxon>Eukaryota</taxon>
        <taxon>Fungi</taxon>
        <taxon>Dikarya</taxon>
        <taxon>Basidiomycota</taxon>
        <taxon>Agaricomycotina</taxon>
        <taxon>Agaricomycetes</taxon>
        <taxon>Agaricomycetidae</taxon>
        <taxon>Agaricales</taxon>
        <taxon>Marasmiineae</taxon>
        <taxon>Mycenaceae</taxon>
        <taxon>Favolaschia</taxon>
    </lineage>
</organism>
<proteinExistence type="predicted"/>
<sequence>MSSLNVLAFGASRNIGYLSTLRLLEQGATVTLLLRSPSAFDEDAAMQKYVRSGHARLLKGDATIEADTQRAWDQAGVVDAVIFTIGTYPSFSLTKGFVQTPANLCTQCILNVLRTMPTYANTPQPKIVVLSSTGLGPAAHKALPALFKPLYGALLANPHRDKMGMEYTIAHCAGWTWDEKVHGKVPDAIMGEDWQKGLPARGALRRAVIVRAGFLTDGECIGDKVQGTGKKGYRVSQKELGGYTISRKDAAHFVVTALATDEFENTRINLTY</sequence>
<accession>A0AAW0AAE7</accession>
<dbReference type="InterPro" id="IPR016040">
    <property type="entry name" value="NAD(P)-bd_dom"/>
</dbReference>
<reference evidence="2 3" key="1">
    <citation type="journal article" date="2024" name="J Genomics">
        <title>Draft genome sequencing and assembly of Favolaschia claudopus CIRM-BRFM 2984 isolated from oak limbs.</title>
        <authorList>
            <person name="Navarro D."/>
            <person name="Drula E."/>
            <person name="Chaduli D."/>
            <person name="Cazenave R."/>
            <person name="Ahrendt S."/>
            <person name="Wang J."/>
            <person name="Lipzen A."/>
            <person name="Daum C."/>
            <person name="Barry K."/>
            <person name="Grigoriev I.V."/>
            <person name="Favel A."/>
            <person name="Rosso M.N."/>
            <person name="Martin F."/>
        </authorList>
    </citation>
    <scope>NUCLEOTIDE SEQUENCE [LARGE SCALE GENOMIC DNA]</scope>
    <source>
        <strain evidence="2 3">CIRM-BRFM 2984</strain>
    </source>
</reference>
<evidence type="ECO:0000259" key="1">
    <source>
        <dbReference type="Pfam" id="PF13460"/>
    </source>
</evidence>
<dbReference type="EMBL" id="JAWWNJ010000077">
    <property type="protein sequence ID" value="KAK7005765.1"/>
    <property type="molecule type" value="Genomic_DNA"/>
</dbReference>
<protein>
    <submittedName>
        <fullName evidence="2">NAD(P)-bd-dom domain-containing protein</fullName>
    </submittedName>
</protein>
<dbReference type="PANTHER" id="PTHR15020">
    <property type="entry name" value="FLAVIN REDUCTASE-RELATED"/>
    <property type="match status" value="1"/>
</dbReference>
<dbReference type="Gene3D" id="3.40.50.720">
    <property type="entry name" value="NAD(P)-binding Rossmann-like Domain"/>
    <property type="match status" value="1"/>
</dbReference>
<dbReference type="PANTHER" id="PTHR15020:SF50">
    <property type="entry name" value="UPF0659 PROTEIN YMR090W"/>
    <property type="match status" value="1"/>
</dbReference>
<keyword evidence="3" id="KW-1185">Reference proteome</keyword>
<dbReference type="AlphaFoldDB" id="A0AAW0AAE7"/>
<dbReference type="SUPFAM" id="SSF51735">
    <property type="entry name" value="NAD(P)-binding Rossmann-fold domains"/>
    <property type="match status" value="1"/>
</dbReference>
<evidence type="ECO:0000313" key="3">
    <source>
        <dbReference type="Proteomes" id="UP001362999"/>
    </source>
</evidence>
<gene>
    <name evidence="2" type="ORF">R3P38DRAFT_3039492</name>
</gene>
<name>A0AAW0AAE7_9AGAR</name>
<comment type="caution">
    <text evidence="2">The sequence shown here is derived from an EMBL/GenBank/DDBJ whole genome shotgun (WGS) entry which is preliminary data.</text>
</comment>
<feature type="domain" description="NAD(P)-binding" evidence="1">
    <location>
        <begin position="10"/>
        <end position="172"/>
    </location>
</feature>
<dbReference type="Pfam" id="PF13460">
    <property type="entry name" value="NAD_binding_10"/>
    <property type="match status" value="1"/>
</dbReference>
<dbReference type="InterPro" id="IPR036291">
    <property type="entry name" value="NAD(P)-bd_dom_sf"/>
</dbReference>
<evidence type="ECO:0000313" key="2">
    <source>
        <dbReference type="EMBL" id="KAK7005765.1"/>
    </source>
</evidence>
<dbReference type="Proteomes" id="UP001362999">
    <property type="component" value="Unassembled WGS sequence"/>
</dbReference>